<dbReference type="GO" id="GO:0071949">
    <property type="term" value="F:FAD binding"/>
    <property type="evidence" value="ECO:0007669"/>
    <property type="project" value="InterPro"/>
</dbReference>
<feature type="domain" description="FAD-binding" evidence="1">
    <location>
        <begin position="6"/>
        <end position="180"/>
    </location>
</feature>
<dbReference type="STRING" id="1817883.A3G31_01840"/>
<sequence>MLKNKYDMVVIGAGPAGLMTAKTAAEEGLSVLLMDMKRDIPRIDRSCCTMLINEVSTHGDNCSIVDNNIHYEKLGLKVKYTGQWAKLEQSIRITPGGKKLIMSNPNGVSIAYNKEVLLRGLLEDAEKLGVDVLTETFGLKAENIKKDEVRVSFRGNRSRAVKDVKCRVAVAADGVNSQIVLGLEAFRKRKFFITFRVASYFLEGVESPFPPAFIIFVGRGHTPDGNGAIYMLDKHLADAKPGDKPIIDLMYATPVIKSSNKIGIDNFLKNGKFSHWFRSAKVVHTAAATLNFYTCIQEPAEGNIIAVGDAPSFIETYCQGAMMYGYKAGKVSAQHLKTNCGYKEYTDYWKKTFEYCWPGEIEKALKGYGIGFLNDDEIDYLFGLTDNEIYDGYVSENTAPAVMKDAFMSKMDRVKKERPEIAEKFLKFHQSNAHEVLEKTK</sequence>
<organism evidence="2 3">
    <name type="scientific">Candidatus Schekmanbacteria bacterium RIFCSPLOWO2_12_FULL_38_15</name>
    <dbReference type="NCBI Taxonomy" id="1817883"/>
    <lineage>
        <taxon>Bacteria</taxon>
        <taxon>Candidatus Schekmaniibacteriota</taxon>
    </lineage>
</organism>
<dbReference type="Proteomes" id="UP000178082">
    <property type="component" value="Unassembled WGS sequence"/>
</dbReference>
<evidence type="ECO:0000313" key="2">
    <source>
        <dbReference type="EMBL" id="OGL54843.1"/>
    </source>
</evidence>
<reference evidence="2 3" key="1">
    <citation type="journal article" date="2016" name="Nat. Commun.">
        <title>Thousands of microbial genomes shed light on interconnected biogeochemical processes in an aquifer system.</title>
        <authorList>
            <person name="Anantharaman K."/>
            <person name="Brown C.T."/>
            <person name="Hug L.A."/>
            <person name="Sharon I."/>
            <person name="Castelle C.J."/>
            <person name="Probst A.J."/>
            <person name="Thomas B.C."/>
            <person name="Singh A."/>
            <person name="Wilkins M.J."/>
            <person name="Karaoz U."/>
            <person name="Brodie E.L."/>
            <person name="Williams K.H."/>
            <person name="Hubbard S.S."/>
            <person name="Banfield J.F."/>
        </authorList>
    </citation>
    <scope>NUCLEOTIDE SEQUENCE [LARGE SCALE GENOMIC DNA]</scope>
</reference>
<dbReference type="SUPFAM" id="SSF51905">
    <property type="entry name" value="FAD/NAD(P)-binding domain"/>
    <property type="match status" value="1"/>
</dbReference>
<dbReference type="PANTHER" id="PTHR42685">
    <property type="entry name" value="GERANYLGERANYL DIPHOSPHATE REDUCTASE"/>
    <property type="match status" value="1"/>
</dbReference>
<dbReference type="InterPro" id="IPR050407">
    <property type="entry name" value="Geranylgeranyl_reductase"/>
</dbReference>
<protein>
    <recommendedName>
        <fullName evidence="1">FAD-binding domain-containing protein</fullName>
    </recommendedName>
</protein>
<dbReference type="EMBL" id="MGDI01000005">
    <property type="protein sequence ID" value="OGL54843.1"/>
    <property type="molecule type" value="Genomic_DNA"/>
</dbReference>
<evidence type="ECO:0000259" key="1">
    <source>
        <dbReference type="Pfam" id="PF01494"/>
    </source>
</evidence>
<dbReference type="InterPro" id="IPR002938">
    <property type="entry name" value="FAD-bd"/>
</dbReference>
<dbReference type="Pfam" id="PF01494">
    <property type="entry name" value="FAD_binding_3"/>
    <property type="match status" value="1"/>
</dbReference>
<comment type="caution">
    <text evidence="2">The sequence shown here is derived from an EMBL/GenBank/DDBJ whole genome shotgun (WGS) entry which is preliminary data.</text>
</comment>
<dbReference type="AlphaFoldDB" id="A0A1F7SM43"/>
<dbReference type="PRINTS" id="PR00420">
    <property type="entry name" value="RNGMNOXGNASE"/>
</dbReference>
<dbReference type="Gene3D" id="3.50.50.60">
    <property type="entry name" value="FAD/NAD(P)-binding domain"/>
    <property type="match status" value="1"/>
</dbReference>
<evidence type="ECO:0000313" key="3">
    <source>
        <dbReference type="Proteomes" id="UP000178082"/>
    </source>
</evidence>
<dbReference type="InterPro" id="IPR036188">
    <property type="entry name" value="FAD/NAD-bd_sf"/>
</dbReference>
<proteinExistence type="predicted"/>
<name>A0A1F7SM43_9BACT</name>
<accession>A0A1F7SM43</accession>
<gene>
    <name evidence="2" type="ORF">A3G31_01840</name>
</gene>
<dbReference type="PANTHER" id="PTHR42685:SF22">
    <property type="entry name" value="CONDITIONED MEDIUM FACTOR RECEPTOR 1"/>
    <property type="match status" value="1"/>
</dbReference>